<proteinExistence type="predicted"/>
<gene>
    <name evidence="2" type="ORF">HG542_09665</name>
</gene>
<dbReference type="PROSITE" id="PS51257">
    <property type="entry name" value="PROKAR_LIPOPROTEIN"/>
    <property type="match status" value="1"/>
</dbReference>
<dbReference type="GO" id="GO:0016787">
    <property type="term" value="F:hydrolase activity"/>
    <property type="evidence" value="ECO:0007669"/>
    <property type="project" value="UniProtKB-KW"/>
</dbReference>
<dbReference type="PANTHER" id="PTHR43689:SF8">
    <property type="entry name" value="ALPHA_BETA-HYDROLASES SUPERFAMILY PROTEIN"/>
    <property type="match status" value="1"/>
</dbReference>
<name>A0A7Y7B2P2_STRMO</name>
<keyword evidence="3" id="KW-1185">Reference proteome</keyword>
<evidence type="ECO:0000259" key="1">
    <source>
        <dbReference type="Pfam" id="PF12697"/>
    </source>
</evidence>
<sequence>MPIAETRNGPVEHVLLDGDPDLAPLVFLHGGLGCIASWGRFPARLAAATGRRALVYSRLGQGGSGPAVRPRTPRYMHEHAQEDLPELLDLLGIGNPVLVGHSDGASIGLLYASVRPATAVVALGPHLYFEEQNRKGIEAARASFEAGPLQRKMALVHDDPQGVFGSWSRVWLSDGFRDWNIEKDLDVTAPVLLIQGDQDEYGTLDQLDSAERALRGPVRRIVPEGVDHYPHLVCPDLVIDAACAFLDEHDEHAVPGRPTPAETLQ</sequence>
<accession>A0A7Y7B2P2</accession>
<dbReference type="RefSeq" id="WP_171079698.1">
    <property type="nucleotide sequence ID" value="NZ_BNBU01000003.1"/>
</dbReference>
<dbReference type="PANTHER" id="PTHR43689">
    <property type="entry name" value="HYDROLASE"/>
    <property type="match status" value="1"/>
</dbReference>
<evidence type="ECO:0000313" key="3">
    <source>
        <dbReference type="Proteomes" id="UP000587462"/>
    </source>
</evidence>
<dbReference type="EMBL" id="JABBXF010000016">
    <property type="protein sequence ID" value="NVK77933.1"/>
    <property type="molecule type" value="Genomic_DNA"/>
</dbReference>
<dbReference type="InterPro" id="IPR000073">
    <property type="entry name" value="AB_hydrolase_1"/>
</dbReference>
<dbReference type="AlphaFoldDB" id="A0A7Y7B2P2"/>
<keyword evidence="2" id="KW-0378">Hydrolase</keyword>
<protein>
    <submittedName>
        <fullName evidence="2">Alpha/beta hydrolase</fullName>
    </submittedName>
</protein>
<dbReference type="Pfam" id="PF12697">
    <property type="entry name" value="Abhydrolase_6"/>
    <property type="match status" value="1"/>
</dbReference>
<organism evidence="2 3">
    <name type="scientific">Streptomyces morookaense</name>
    <name type="common">Streptoverticillium morookaense</name>
    <dbReference type="NCBI Taxonomy" id="1970"/>
    <lineage>
        <taxon>Bacteria</taxon>
        <taxon>Bacillati</taxon>
        <taxon>Actinomycetota</taxon>
        <taxon>Actinomycetes</taxon>
        <taxon>Kitasatosporales</taxon>
        <taxon>Streptomycetaceae</taxon>
        <taxon>Streptomyces</taxon>
    </lineage>
</organism>
<evidence type="ECO:0000313" key="2">
    <source>
        <dbReference type="EMBL" id="NVK77933.1"/>
    </source>
</evidence>
<dbReference type="InterPro" id="IPR029058">
    <property type="entry name" value="AB_hydrolase_fold"/>
</dbReference>
<feature type="domain" description="AB hydrolase-1" evidence="1">
    <location>
        <begin position="25"/>
        <end position="241"/>
    </location>
</feature>
<dbReference type="Gene3D" id="3.40.50.1820">
    <property type="entry name" value="alpha/beta hydrolase"/>
    <property type="match status" value="1"/>
</dbReference>
<comment type="caution">
    <text evidence="2">The sequence shown here is derived from an EMBL/GenBank/DDBJ whole genome shotgun (WGS) entry which is preliminary data.</text>
</comment>
<dbReference type="SUPFAM" id="SSF53474">
    <property type="entry name" value="alpha/beta-Hydrolases"/>
    <property type="match status" value="1"/>
</dbReference>
<dbReference type="Proteomes" id="UP000587462">
    <property type="component" value="Unassembled WGS sequence"/>
</dbReference>
<reference evidence="2 3" key="1">
    <citation type="submission" date="2020-04" db="EMBL/GenBank/DDBJ databases">
        <title>Draft Genome Sequence of Streptomyces morookaense DSM 40503, an 8-azaguanine-producing strain.</title>
        <authorList>
            <person name="Qi J."/>
            <person name="Gao J.-M."/>
        </authorList>
    </citation>
    <scope>NUCLEOTIDE SEQUENCE [LARGE SCALE GENOMIC DNA]</scope>
    <source>
        <strain evidence="2 3">DSM 40503</strain>
    </source>
</reference>